<dbReference type="EnsemblPlants" id="HORVU.MOREX.r3.1HG0000520.1">
    <property type="protein sequence ID" value="HORVU.MOREX.r3.1HG0000520.1"/>
    <property type="gene ID" value="HORVU.MOREX.r3.1HG0000520"/>
</dbReference>
<reference evidence="5" key="2">
    <citation type="submission" date="2020-10" db="EMBL/GenBank/DDBJ databases">
        <authorList>
            <person name="Scholz U."/>
            <person name="Mascher M."/>
            <person name="Fiebig A."/>
        </authorList>
    </citation>
    <scope>NUCLEOTIDE SEQUENCE [LARGE SCALE GENOMIC DNA]</scope>
    <source>
        <strain evidence="5">cv. Morex</strain>
    </source>
</reference>
<proteinExistence type="predicted"/>
<evidence type="ECO:0000259" key="3">
    <source>
        <dbReference type="Pfam" id="PF00931"/>
    </source>
</evidence>
<dbReference type="GO" id="GO:0006952">
    <property type="term" value="P:defense response"/>
    <property type="evidence" value="ECO:0007669"/>
    <property type="project" value="UniProtKB-KW"/>
</dbReference>
<dbReference type="Pfam" id="PF00931">
    <property type="entry name" value="NB-ARC"/>
    <property type="match status" value="1"/>
</dbReference>
<keyword evidence="1" id="KW-0677">Repeat</keyword>
<evidence type="ECO:0000313" key="5">
    <source>
        <dbReference type="EnsemblPlants" id="HORVU.MOREX.r3.1HG0000520.1"/>
    </source>
</evidence>
<dbReference type="SUPFAM" id="SSF52540">
    <property type="entry name" value="P-loop containing nucleoside triphosphate hydrolases"/>
    <property type="match status" value="1"/>
</dbReference>
<dbReference type="Proteomes" id="UP000011116">
    <property type="component" value="Chromosome 1H"/>
</dbReference>
<name>A0A8I6WCG5_HORVV</name>
<evidence type="ECO:0000256" key="2">
    <source>
        <dbReference type="SAM" id="MobiDB-lite"/>
    </source>
</evidence>
<protein>
    <recommendedName>
        <fullName evidence="7">NB-ARC domain-containing protein</fullName>
    </recommendedName>
</protein>
<keyword evidence="6" id="KW-1185">Reference proteome</keyword>
<dbReference type="PANTHER" id="PTHR23155:SF1135">
    <property type="entry name" value="OS08G0246300 PROTEIN"/>
    <property type="match status" value="1"/>
</dbReference>
<dbReference type="PANTHER" id="PTHR23155">
    <property type="entry name" value="DISEASE RESISTANCE PROTEIN RP"/>
    <property type="match status" value="1"/>
</dbReference>
<dbReference type="InterPro" id="IPR044974">
    <property type="entry name" value="Disease_R_plants"/>
</dbReference>
<dbReference type="GO" id="GO:0051707">
    <property type="term" value="P:response to other organism"/>
    <property type="evidence" value="ECO:0007669"/>
    <property type="project" value="UniProtKB-ARBA"/>
</dbReference>
<dbReference type="Gene3D" id="3.40.50.300">
    <property type="entry name" value="P-loop containing nucleotide triphosphate hydrolases"/>
    <property type="match status" value="1"/>
</dbReference>
<dbReference type="Gramene" id="HORVU.MOREX.r3.1HG0000520.1">
    <property type="protein sequence ID" value="HORVU.MOREX.r3.1HG0000520.1"/>
    <property type="gene ID" value="HORVU.MOREX.r3.1HG0000520"/>
</dbReference>
<dbReference type="Gene3D" id="3.80.10.10">
    <property type="entry name" value="Ribonuclease Inhibitor"/>
    <property type="match status" value="1"/>
</dbReference>
<dbReference type="PRINTS" id="PR00364">
    <property type="entry name" value="DISEASERSIST"/>
</dbReference>
<evidence type="ECO:0000256" key="1">
    <source>
        <dbReference type="ARBA" id="ARBA00022737"/>
    </source>
</evidence>
<feature type="region of interest" description="Disordered" evidence="2">
    <location>
        <begin position="1"/>
        <end position="33"/>
    </location>
</feature>
<dbReference type="Pfam" id="PF23598">
    <property type="entry name" value="LRR_14"/>
    <property type="match status" value="1"/>
</dbReference>
<dbReference type="InterPro" id="IPR055414">
    <property type="entry name" value="LRR_R13L4/SHOC2-like"/>
</dbReference>
<dbReference type="InterPro" id="IPR027417">
    <property type="entry name" value="P-loop_NTPase"/>
</dbReference>
<reference evidence="5" key="3">
    <citation type="submission" date="2022-01" db="UniProtKB">
        <authorList>
            <consortium name="EnsemblPlants"/>
        </authorList>
    </citation>
    <scope>IDENTIFICATION</scope>
    <source>
        <strain evidence="5">subsp. vulgare</strain>
    </source>
</reference>
<sequence length="872" mass="98057">MLSVEDLMKDQSGLADGKGNIKEEGESEPYTISGDVDRDRVFYDLHAGKKLSVWGIAGLGKSSLVKHHYNKIKSMQLYAMYGWVEVPQPFNLMDLCQRLLLDLLSDDVHDKEAVAIGLFGGQDPIEVCIKILLEHKCIVVFDGLGSTDDWDVINKTLFSQPISGGTIVITRQEKVARHCSQDNVYNTYGLEPDVALDLFTTIILNGKRLFPDAEEASRLMLSKCGGLPEVIIAIGKQIHPKAQQKDSLLRILNEINVDFIGYLQLHLPSLRGLFCWMKSYFDTCSDDHKPCIFYMSIFPADERIRWRRLLRRWIAEGYSCNEETAGDLAMELNNSSIMYYGDGNEISIRVKFKLNGFFLEYVKSQPMEHNRVFALDGSCSPSSRLTGQHLTITSSWDRDKIVFQSLDMSKLRSFTVFGEWKSFLICKKMKLLRVLDLEGTTTSDSTSSVSDDDLEKIAELFPRLKVISIRGCKGITRLPDSMGDMKQLNTLDAKNTSIVELPPAIITKLHKLQYIRVGSGTSDSEESEPEVLAGTLFPHAPPQEDGPSGTSPFLRAKKALSGVVQGASTGARKMAHQSCSKLRIFKNDVIRQHVTENGGGVEVIPAAAERIGELTELRTLGVVNVAYVPGALRFFKELKKLTQLRKLALSGITRENWKMLCCAISGHRHLEILWLQLLLLKEDNASYDFARFDDISKPPMTIQRLKVLYTSKAVAGAGYAWITPTWIKQLGKIRFGHELTVSSQEDIDLLYESPGQLPGSYDRLHIKPTEDLIFHKGLSYNALSITCNGRMSTVAFRGTDTSETSENSDFKAKELKIHSCRSCGLRCLRISGLKHFKNLDNIRVTGQCSNEYEQDLRRQFEEHTENHKLTRL</sequence>
<feature type="domain" description="Disease resistance R13L4/SHOC-2-like LRR" evidence="4">
    <location>
        <begin position="410"/>
        <end position="521"/>
    </location>
</feature>
<evidence type="ECO:0000259" key="4">
    <source>
        <dbReference type="Pfam" id="PF23598"/>
    </source>
</evidence>
<evidence type="ECO:0008006" key="7">
    <source>
        <dbReference type="Google" id="ProtNLM"/>
    </source>
</evidence>
<dbReference type="GO" id="GO:0043531">
    <property type="term" value="F:ADP binding"/>
    <property type="evidence" value="ECO:0007669"/>
    <property type="project" value="InterPro"/>
</dbReference>
<reference evidence="6" key="1">
    <citation type="journal article" date="2012" name="Nature">
        <title>A physical, genetic and functional sequence assembly of the barley genome.</title>
        <authorList>
            <consortium name="The International Barley Genome Sequencing Consortium"/>
            <person name="Mayer K.F."/>
            <person name="Waugh R."/>
            <person name="Brown J.W."/>
            <person name="Schulman A."/>
            <person name="Langridge P."/>
            <person name="Platzer M."/>
            <person name="Fincher G.B."/>
            <person name="Muehlbauer G.J."/>
            <person name="Sato K."/>
            <person name="Close T.J."/>
            <person name="Wise R.P."/>
            <person name="Stein N."/>
        </authorList>
    </citation>
    <scope>NUCLEOTIDE SEQUENCE [LARGE SCALE GENOMIC DNA]</scope>
    <source>
        <strain evidence="6">cv. Morex</strain>
    </source>
</reference>
<accession>A0A8I6WCG5</accession>
<dbReference type="AlphaFoldDB" id="A0A8I6WCG5"/>
<feature type="domain" description="NB-ARC" evidence="3">
    <location>
        <begin position="51"/>
        <end position="204"/>
    </location>
</feature>
<dbReference type="SUPFAM" id="SSF52047">
    <property type="entry name" value="RNI-like"/>
    <property type="match status" value="1"/>
</dbReference>
<dbReference type="InterPro" id="IPR002182">
    <property type="entry name" value="NB-ARC"/>
</dbReference>
<organism evidence="5 6">
    <name type="scientific">Hordeum vulgare subsp. vulgare</name>
    <name type="common">Domesticated barley</name>
    <dbReference type="NCBI Taxonomy" id="112509"/>
    <lineage>
        <taxon>Eukaryota</taxon>
        <taxon>Viridiplantae</taxon>
        <taxon>Streptophyta</taxon>
        <taxon>Embryophyta</taxon>
        <taxon>Tracheophyta</taxon>
        <taxon>Spermatophyta</taxon>
        <taxon>Magnoliopsida</taxon>
        <taxon>Liliopsida</taxon>
        <taxon>Poales</taxon>
        <taxon>Poaceae</taxon>
        <taxon>BOP clade</taxon>
        <taxon>Pooideae</taxon>
        <taxon>Triticodae</taxon>
        <taxon>Triticeae</taxon>
        <taxon>Hordeinae</taxon>
        <taxon>Hordeum</taxon>
    </lineage>
</organism>
<dbReference type="InterPro" id="IPR032675">
    <property type="entry name" value="LRR_dom_sf"/>
</dbReference>
<evidence type="ECO:0000313" key="6">
    <source>
        <dbReference type="Proteomes" id="UP000011116"/>
    </source>
</evidence>